<sequence length="617" mass="64569">MNSKFLKSTTAIVLSLSLAVPHVALAQTAAELEAELGVDTSNLTEAELEDLRKQLADQRAAQAADAPSAQTEAPANTQAEASANAPADAPADSAATAEAPVAEPAEEPGLLDRAVGAVTEQLNAVTGNDTSAEAAPEASAEAPADTVTPEATAETTTEETATEAPAATAAETTAETTAETAPTAEPAAEPAEEQTAETPAETTETAPEATAQADGSVATEESSEPQGTMLEQTVDKLRAQVEELTTNTEDLAERQAASEAAAAEAQAGSMAAQAEGTEGAEVVESTVTEETARSSTEEFQTDVASTEGATDAEATATSEKKGLDTAGKIALLGLGALAVGQILKNGSEVVSNSGDRVVVQQADGTYKVLKNDDAVMFQPGTDVKTFAYDDGSTRTVAVRQDGTQIETIRAADGTVLRRARIFEDGTRVVLFDDTQVAQEVEVNKLPQVTDTQREINIRQAEEDELRAALAANLPETVDRRFSLSQVRNINAVRQLVPEIGVDSINFETGSSVIRPEEAKELAALGTLMRERISQNPGEVFLIEGHTDAVGAAGYNLALSDRRAESVALALTEYFDVPPENMVVQGYGEYDLKIRTAEAERENRRAAVRRITALLSGN</sequence>
<dbReference type="Gene3D" id="3.30.1330.60">
    <property type="entry name" value="OmpA-like domain"/>
    <property type="match status" value="1"/>
</dbReference>
<dbReference type="PANTHER" id="PTHR30329:SF21">
    <property type="entry name" value="LIPOPROTEIN YIAD-RELATED"/>
    <property type="match status" value="1"/>
</dbReference>
<evidence type="ECO:0000313" key="5">
    <source>
        <dbReference type="EMBL" id="SFC85697.1"/>
    </source>
</evidence>
<evidence type="ECO:0000256" key="2">
    <source>
        <dbReference type="SAM" id="MobiDB-lite"/>
    </source>
</evidence>
<feature type="chain" id="PRO_5014189763" evidence="3">
    <location>
        <begin position="27"/>
        <end position="617"/>
    </location>
</feature>
<dbReference type="Pfam" id="PF00691">
    <property type="entry name" value="OmpA"/>
    <property type="match status" value="1"/>
</dbReference>
<feature type="compositionally biased region" description="Low complexity" evidence="2">
    <location>
        <begin position="162"/>
        <end position="189"/>
    </location>
</feature>
<protein>
    <submittedName>
        <fullName evidence="5">OmpA family protein</fullName>
    </submittedName>
</protein>
<dbReference type="InterPro" id="IPR006665">
    <property type="entry name" value="OmpA-like"/>
</dbReference>
<evidence type="ECO:0000256" key="1">
    <source>
        <dbReference type="PROSITE-ProRule" id="PRU00473"/>
    </source>
</evidence>
<dbReference type="InterPro" id="IPR036737">
    <property type="entry name" value="OmpA-like_sf"/>
</dbReference>
<feature type="compositionally biased region" description="Low complexity" evidence="2">
    <location>
        <begin position="297"/>
        <end position="317"/>
    </location>
</feature>
<reference evidence="5 6" key="1">
    <citation type="submission" date="2016-10" db="EMBL/GenBank/DDBJ databases">
        <authorList>
            <person name="de Groot N.N."/>
        </authorList>
    </citation>
    <scope>NUCLEOTIDE SEQUENCE [LARGE SCALE GENOMIC DNA]</scope>
    <source>
        <strain evidence="5 6">DSM 29619</strain>
    </source>
</reference>
<evidence type="ECO:0000313" key="6">
    <source>
        <dbReference type="Proteomes" id="UP000231644"/>
    </source>
</evidence>
<feature type="compositionally biased region" description="Low complexity" evidence="2">
    <location>
        <begin position="254"/>
        <end position="289"/>
    </location>
</feature>
<dbReference type="SUPFAM" id="SSF103088">
    <property type="entry name" value="OmpA-like"/>
    <property type="match status" value="1"/>
</dbReference>
<dbReference type="InterPro" id="IPR050330">
    <property type="entry name" value="Bact_OuterMem_StrucFunc"/>
</dbReference>
<dbReference type="PANTHER" id="PTHR30329">
    <property type="entry name" value="STATOR ELEMENT OF FLAGELLAR MOTOR COMPLEX"/>
    <property type="match status" value="1"/>
</dbReference>
<feature type="compositionally biased region" description="Low complexity" evidence="2">
    <location>
        <begin position="57"/>
        <end position="103"/>
    </location>
</feature>
<dbReference type="PROSITE" id="PS51123">
    <property type="entry name" value="OMPA_2"/>
    <property type="match status" value="1"/>
</dbReference>
<name>A0A1I1MJV6_9RHOB</name>
<feature type="signal peptide" evidence="3">
    <location>
        <begin position="1"/>
        <end position="26"/>
    </location>
</feature>
<feature type="compositionally biased region" description="Low complexity" evidence="2">
    <location>
        <begin position="131"/>
        <end position="155"/>
    </location>
</feature>
<dbReference type="RefSeq" id="WP_093447653.1">
    <property type="nucleotide sequence ID" value="NZ_FNZG01000001.1"/>
</dbReference>
<dbReference type="Proteomes" id="UP000231644">
    <property type="component" value="Unassembled WGS sequence"/>
</dbReference>
<feature type="region of interest" description="Disordered" evidence="2">
    <location>
        <begin position="56"/>
        <end position="108"/>
    </location>
</feature>
<proteinExistence type="predicted"/>
<evidence type="ECO:0000256" key="3">
    <source>
        <dbReference type="SAM" id="SignalP"/>
    </source>
</evidence>
<gene>
    <name evidence="5" type="ORF">SAMN05421762_2458</name>
</gene>
<dbReference type="EMBL" id="FOLX01000001">
    <property type="protein sequence ID" value="SFC85697.1"/>
    <property type="molecule type" value="Genomic_DNA"/>
</dbReference>
<accession>A0A1I1MJV6</accession>
<dbReference type="AlphaFoldDB" id="A0A1I1MJV6"/>
<keyword evidence="6" id="KW-1185">Reference proteome</keyword>
<feature type="domain" description="OmpA-like" evidence="4">
    <location>
        <begin position="493"/>
        <end position="617"/>
    </location>
</feature>
<keyword evidence="1" id="KW-0472">Membrane</keyword>
<feature type="region of interest" description="Disordered" evidence="2">
    <location>
        <begin position="128"/>
        <end position="228"/>
    </location>
</feature>
<organism evidence="5 6">
    <name type="scientific">Pseudooceanicola nitratireducens</name>
    <dbReference type="NCBI Taxonomy" id="517719"/>
    <lineage>
        <taxon>Bacteria</taxon>
        <taxon>Pseudomonadati</taxon>
        <taxon>Pseudomonadota</taxon>
        <taxon>Alphaproteobacteria</taxon>
        <taxon>Rhodobacterales</taxon>
        <taxon>Paracoccaceae</taxon>
        <taxon>Pseudooceanicola</taxon>
    </lineage>
</organism>
<dbReference type="OrthoDB" id="9792021at2"/>
<feature type="compositionally biased region" description="Low complexity" evidence="2">
    <location>
        <begin position="196"/>
        <end position="213"/>
    </location>
</feature>
<dbReference type="STRING" id="517719.SAMN05421762_2458"/>
<feature type="region of interest" description="Disordered" evidence="2">
    <location>
        <begin position="251"/>
        <end position="320"/>
    </location>
</feature>
<dbReference type="CDD" id="cd07185">
    <property type="entry name" value="OmpA_C-like"/>
    <property type="match status" value="1"/>
</dbReference>
<keyword evidence="3" id="KW-0732">Signal</keyword>
<evidence type="ECO:0000259" key="4">
    <source>
        <dbReference type="PROSITE" id="PS51123"/>
    </source>
</evidence>
<dbReference type="GO" id="GO:0016020">
    <property type="term" value="C:membrane"/>
    <property type="evidence" value="ECO:0007669"/>
    <property type="project" value="UniProtKB-UniRule"/>
</dbReference>